<dbReference type="InterPro" id="IPR027304">
    <property type="entry name" value="Trigger_fact/SurA_dom_sf"/>
</dbReference>
<dbReference type="PANTHER" id="PTHR47245">
    <property type="entry name" value="PEPTIDYLPROLYL ISOMERASE"/>
    <property type="match status" value="1"/>
</dbReference>
<dbReference type="PANTHER" id="PTHR47245:SF2">
    <property type="entry name" value="PEPTIDYL-PROLYL CIS-TRANS ISOMERASE HP_0175-RELATED"/>
    <property type="match status" value="1"/>
</dbReference>
<evidence type="ECO:0000313" key="4">
    <source>
        <dbReference type="Proteomes" id="UP000001202"/>
    </source>
</evidence>
<reference evidence="3 4" key="1">
    <citation type="journal article" date="2008" name="BMC Microbiol.">
        <title>Complete genome sequence of Treponema pallidum ssp. pallidum strain SS14 determined with oligonucleotide arrays.</title>
        <authorList>
            <person name="Matejkova P."/>
            <person name="Strouhal M."/>
            <person name="Smajs D."/>
            <person name="Norris S.J."/>
            <person name="Palzkill T."/>
            <person name="Petrosino J.F."/>
            <person name="Sodergren E."/>
            <person name="Norton J.E."/>
            <person name="Singh J."/>
            <person name="Richmond T.A."/>
            <person name="Molla M.N."/>
            <person name="Albert T.J."/>
            <person name="Weinstock G.M."/>
        </authorList>
    </citation>
    <scope>NUCLEOTIDE SEQUENCE [LARGE SCALE GENOMIC DNA]</scope>
    <source>
        <strain evidence="3 4">SS14</strain>
    </source>
</reference>
<accession>A0A0H3BLU2</accession>
<dbReference type="GeneID" id="93876763"/>
<feature type="signal peptide" evidence="1">
    <location>
        <begin position="1"/>
        <end position="20"/>
    </location>
</feature>
<dbReference type="Pfam" id="PF13145">
    <property type="entry name" value="Rotamase_2"/>
    <property type="match status" value="1"/>
</dbReference>
<dbReference type="Pfam" id="PF13624">
    <property type="entry name" value="SurA_N_3"/>
    <property type="match status" value="1"/>
</dbReference>
<proteinExistence type="predicted"/>
<dbReference type="EMBL" id="CP000805">
    <property type="protein sequence ID" value="ACD71432.1"/>
    <property type="molecule type" value="Genomic_DNA"/>
</dbReference>
<keyword evidence="1" id="KW-0732">Signal</keyword>
<dbReference type="Proteomes" id="UP000001202">
    <property type="component" value="Chromosome"/>
</dbReference>
<protein>
    <submittedName>
        <fullName evidence="3">Basic membrane protein</fullName>
    </submittedName>
</protein>
<dbReference type="InterPro" id="IPR046357">
    <property type="entry name" value="PPIase_dom_sf"/>
</dbReference>
<dbReference type="PATRIC" id="fig|455434.6.peg.1004"/>
<dbReference type="AlphaFoldDB" id="A0A0H3BLU2"/>
<name>A0A0H3BLU2_TREPS</name>
<evidence type="ECO:0000313" key="3">
    <source>
        <dbReference type="EMBL" id="ACD71432.1"/>
    </source>
</evidence>
<feature type="domain" description="PpiC" evidence="2">
    <location>
        <begin position="168"/>
        <end position="301"/>
    </location>
</feature>
<dbReference type="Gene3D" id="1.10.4030.10">
    <property type="entry name" value="Porin chaperone SurA, peptide-binding domain"/>
    <property type="match status" value="1"/>
</dbReference>
<gene>
    <name evidence="3" type="primary">tpn39b</name>
    <name evidence="3" type="ordered locus">TPASS_1016</name>
</gene>
<dbReference type="RefSeq" id="WP_010882460.1">
    <property type="nucleotide sequence ID" value="NC_010741.1"/>
</dbReference>
<dbReference type="InterPro" id="IPR000297">
    <property type="entry name" value="PPIase_PpiC"/>
</dbReference>
<evidence type="ECO:0000256" key="1">
    <source>
        <dbReference type="SAM" id="SignalP"/>
    </source>
</evidence>
<dbReference type="InterPro" id="IPR050245">
    <property type="entry name" value="PrsA_foldase"/>
</dbReference>
<organism evidence="3 4">
    <name type="scientific">Treponema pallidum subsp. pallidum (strain SS14)</name>
    <dbReference type="NCBI Taxonomy" id="455434"/>
    <lineage>
        <taxon>Bacteria</taxon>
        <taxon>Pseudomonadati</taxon>
        <taxon>Spirochaetota</taxon>
        <taxon>Spirochaetia</taxon>
        <taxon>Spirochaetales</taxon>
        <taxon>Treponemataceae</taxon>
        <taxon>Treponema</taxon>
    </lineage>
</organism>
<dbReference type="Gene3D" id="3.10.50.40">
    <property type="match status" value="1"/>
</dbReference>
<sequence length="361" mass="39936">MGRYIVPALLCVAGMGFAHAQSALQPIAEVNLFRREPVTLGQIKARISAIEKEMGKKLSTAERRQFMDSLIDEKLFAQAAEKAGIQVTDAEVNQYFNGMLSQQIGRAVTEAEFANYVKEKQNISLDQFMKQQNGMTMAEYKKFLKTQVSTQRYVAQKKADEFRNLKGPEDSQIRSYYELNKQAFFRPDTVKLFLISVPKGSGPAAAKAKAQEFVKKLKSSGVKATADIKSKANGAQAGYSAGEIYLGKTAVTATQLGLTMEALLEIFGMGVGAVSDVNETANDYQCFIVLKKEEAKILTLSDLVEPDKTVSLYEFIKNLLTSQIQQKALEDAIREVSAELRKSGTYKVFLADAELGKVLDW</sequence>
<evidence type="ECO:0000259" key="2">
    <source>
        <dbReference type="Pfam" id="PF13145"/>
    </source>
</evidence>
<dbReference type="GO" id="GO:0003755">
    <property type="term" value="F:peptidyl-prolyl cis-trans isomerase activity"/>
    <property type="evidence" value="ECO:0007669"/>
    <property type="project" value="InterPro"/>
</dbReference>
<feature type="chain" id="PRO_5002605115" evidence="1">
    <location>
        <begin position="21"/>
        <end position="361"/>
    </location>
</feature>
<dbReference type="SUPFAM" id="SSF109998">
    <property type="entry name" value="Triger factor/SurA peptide-binding domain-like"/>
    <property type="match status" value="1"/>
</dbReference>
<dbReference type="SMR" id="A0A0H3BLU2"/>
<dbReference type="KEGG" id="tpp:TPASS_1016"/>